<dbReference type="Proteomes" id="UP001597343">
    <property type="component" value="Unassembled WGS sequence"/>
</dbReference>
<keyword evidence="1" id="KW-1133">Transmembrane helix</keyword>
<evidence type="ECO:0000313" key="3">
    <source>
        <dbReference type="Proteomes" id="UP001597343"/>
    </source>
</evidence>
<keyword evidence="1" id="KW-0472">Membrane</keyword>
<dbReference type="EMBL" id="JBHUIO010000005">
    <property type="protein sequence ID" value="MFD2170424.1"/>
    <property type="molecule type" value="Genomic_DNA"/>
</dbReference>
<name>A0ABW4ZXZ5_9BACL</name>
<accession>A0ABW4ZXZ5</accession>
<sequence>MTVFQTLTVMIAFGSLVAAIIFGLLTLMISILNLQKKK</sequence>
<evidence type="ECO:0000256" key="1">
    <source>
        <dbReference type="SAM" id="Phobius"/>
    </source>
</evidence>
<gene>
    <name evidence="2" type="ORF">ACFSOY_10465</name>
</gene>
<dbReference type="RefSeq" id="WP_386046364.1">
    <property type="nucleotide sequence ID" value="NZ_JBHUIO010000005.1"/>
</dbReference>
<keyword evidence="3" id="KW-1185">Reference proteome</keyword>
<reference evidence="3" key="1">
    <citation type="journal article" date="2019" name="Int. J. Syst. Evol. Microbiol.">
        <title>The Global Catalogue of Microorganisms (GCM) 10K type strain sequencing project: providing services to taxonomists for standard genome sequencing and annotation.</title>
        <authorList>
            <consortium name="The Broad Institute Genomics Platform"/>
            <consortium name="The Broad Institute Genome Sequencing Center for Infectious Disease"/>
            <person name="Wu L."/>
            <person name="Ma J."/>
        </authorList>
    </citation>
    <scope>NUCLEOTIDE SEQUENCE [LARGE SCALE GENOMIC DNA]</scope>
    <source>
        <strain evidence="3">CGMCC 1.13574</strain>
    </source>
</reference>
<comment type="caution">
    <text evidence="2">The sequence shown here is derived from an EMBL/GenBank/DDBJ whole genome shotgun (WGS) entry which is preliminary data.</text>
</comment>
<evidence type="ECO:0000313" key="2">
    <source>
        <dbReference type="EMBL" id="MFD2170424.1"/>
    </source>
</evidence>
<dbReference type="InterPro" id="IPR031616">
    <property type="entry name" value="BsrE-like"/>
</dbReference>
<dbReference type="Pfam" id="PF16935">
    <property type="entry name" value="Hol_Tox"/>
    <property type="match status" value="1"/>
</dbReference>
<organism evidence="2 3">
    <name type="scientific">Tumebacillus lipolyticus</name>
    <dbReference type="NCBI Taxonomy" id="1280370"/>
    <lineage>
        <taxon>Bacteria</taxon>
        <taxon>Bacillati</taxon>
        <taxon>Bacillota</taxon>
        <taxon>Bacilli</taxon>
        <taxon>Bacillales</taxon>
        <taxon>Alicyclobacillaceae</taxon>
        <taxon>Tumebacillus</taxon>
    </lineage>
</organism>
<proteinExistence type="predicted"/>
<feature type="transmembrane region" description="Helical" evidence="1">
    <location>
        <begin position="6"/>
        <end position="32"/>
    </location>
</feature>
<protein>
    <submittedName>
        <fullName evidence="2">Holin-like toxin</fullName>
    </submittedName>
</protein>
<keyword evidence="1" id="KW-0812">Transmembrane</keyword>